<dbReference type="EMBL" id="CP048995">
    <property type="protein sequence ID" value="QID81978.1"/>
    <property type="molecule type" value="Genomic_DNA"/>
</dbReference>
<dbReference type="AlphaFoldDB" id="A0A6C1DY39"/>
<evidence type="ECO:0000313" key="2">
    <source>
        <dbReference type="EMBL" id="QID81978.1"/>
    </source>
</evidence>
<dbReference type="PIRSF" id="PIRSF001220">
    <property type="entry name" value="L-ASNase_gatD"/>
    <property type="match status" value="1"/>
</dbReference>
<dbReference type="OrthoDB" id="4070114at2759"/>
<organism evidence="2 3">
    <name type="scientific">Saccharomyces pastorianus</name>
    <name type="common">Lager yeast</name>
    <name type="synonym">Saccharomyces cerevisiae x Saccharomyces eubayanus</name>
    <dbReference type="NCBI Taxonomy" id="27292"/>
    <lineage>
        <taxon>Eukaryota</taxon>
        <taxon>Fungi</taxon>
        <taxon>Dikarya</taxon>
        <taxon>Ascomycota</taxon>
        <taxon>Saccharomycotina</taxon>
        <taxon>Saccharomycetes</taxon>
        <taxon>Saccharomycetales</taxon>
        <taxon>Saccharomycetaceae</taxon>
        <taxon>Saccharomyces</taxon>
    </lineage>
</organism>
<feature type="signal peptide" evidence="1">
    <location>
        <begin position="1"/>
        <end position="19"/>
    </location>
</feature>
<gene>
    <name evidence="2" type="primary">YGP1_1</name>
    <name evidence="2" type="ORF">GRS66_004378</name>
</gene>
<dbReference type="SMART" id="SM00870">
    <property type="entry name" value="Asparaginase"/>
    <property type="match status" value="1"/>
</dbReference>
<feature type="chain" id="PRO_5025448434" evidence="1">
    <location>
        <begin position="20"/>
        <end position="354"/>
    </location>
</feature>
<name>A0A6C1DY39_SACPS</name>
<dbReference type="InterPro" id="IPR006034">
    <property type="entry name" value="Asparaginase/glutaminase-like"/>
</dbReference>
<sequence>MKFQVVLSALLACSSAVVASPIENLFKYRAVKASHSKNINSTLPAWNGSNSSNVTYANGTNSTTNTTTAESSQLQIIVTGGQVPITNSSLTHTNYTRLFNSSSALNITELYNVARVVNETIQDKSSAGAVVVTNAKSLEAVSFFFSIIFDTEKPIVVTEDSAYAIPVANNKNATKRGVLSVTSDKLVYSGVFTPPTACSYGAGLPVAIVDDQDEVKWFFDASKPTLISSDSIIRKEYSNFTTPYGLLENGVPIVPIVYDGGYSSSLIDSLSSAVQGLVVVSSGSTNSTSSTIESTEIPVVYAQANTPLNFIDNKDVPKNAVGAGYLSPIKAQILLSIAAVNGVTSKSALESIFP</sequence>
<protein>
    <submittedName>
        <fullName evidence="2">Glycoprotein</fullName>
    </submittedName>
</protein>
<keyword evidence="1" id="KW-0732">Signal</keyword>
<dbReference type="SUPFAM" id="SSF53774">
    <property type="entry name" value="Glutaminase/Asparaginase"/>
    <property type="match status" value="1"/>
</dbReference>
<accession>A0A6C1DY39</accession>
<dbReference type="InterPro" id="IPR036152">
    <property type="entry name" value="Asp/glu_Ase-like_sf"/>
</dbReference>
<evidence type="ECO:0000256" key="1">
    <source>
        <dbReference type="SAM" id="SignalP"/>
    </source>
</evidence>
<dbReference type="SMR" id="A0A6C1DY39"/>
<dbReference type="Proteomes" id="UP000501346">
    <property type="component" value="Chromosome ScXIV"/>
</dbReference>
<dbReference type="PROSITE" id="PS51732">
    <property type="entry name" value="ASN_GLN_ASE_3"/>
    <property type="match status" value="1"/>
</dbReference>
<dbReference type="PIRSF" id="PIRSF500176">
    <property type="entry name" value="L_ASNase"/>
    <property type="match status" value="1"/>
</dbReference>
<evidence type="ECO:0000313" key="3">
    <source>
        <dbReference type="Proteomes" id="UP000501346"/>
    </source>
</evidence>
<reference evidence="2 3" key="1">
    <citation type="journal article" date="2019" name="BMC Genomics">
        <title>Chromosome level assembly and comparative genome analysis confirm lager-brewing yeasts originated from a single hybridization.</title>
        <authorList>
            <person name="Salazar A.N."/>
            <person name="Gorter de Vries A.R."/>
            <person name="van den Broek M."/>
            <person name="Brouwers N."/>
            <person name="de la Torre Cortes P."/>
            <person name="Kuijpers N.G.A."/>
            <person name="Daran J.G."/>
            <person name="Abeel T."/>
        </authorList>
    </citation>
    <scope>NUCLEOTIDE SEQUENCE [LARGE SCALE GENOMIC DNA]</scope>
    <source>
        <strain evidence="2 3">CBS 1483</strain>
    </source>
</reference>
<dbReference type="GO" id="GO:0004067">
    <property type="term" value="F:asparaginase activity"/>
    <property type="evidence" value="ECO:0007669"/>
    <property type="project" value="UniProtKB-UniRule"/>
</dbReference>
<proteinExistence type="predicted"/>
<keyword evidence="3" id="KW-1185">Reference proteome</keyword>